<gene>
    <name evidence="2" type="ORF">CCACVL1_07894</name>
</gene>
<evidence type="ECO:0000313" key="3">
    <source>
        <dbReference type="Proteomes" id="UP000188268"/>
    </source>
</evidence>
<dbReference type="Proteomes" id="UP000188268">
    <property type="component" value="Unassembled WGS sequence"/>
</dbReference>
<organism evidence="2 3">
    <name type="scientific">Corchorus capsularis</name>
    <name type="common">Jute</name>
    <dbReference type="NCBI Taxonomy" id="210143"/>
    <lineage>
        <taxon>Eukaryota</taxon>
        <taxon>Viridiplantae</taxon>
        <taxon>Streptophyta</taxon>
        <taxon>Embryophyta</taxon>
        <taxon>Tracheophyta</taxon>
        <taxon>Spermatophyta</taxon>
        <taxon>Magnoliopsida</taxon>
        <taxon>eudicotyledons</taxon>
        <taxon>Gunneridae</taxon>
        <taxon>Pentapetalae</taxon>
        <taxon>rosids</taxon>
        <taxon>malvids</taxon>
        <taxon>Malvales</taxon>
        <taxon>Malvaceae</taxon>
        <taxon>Grewioideae</taxon>
        <taxon>Apeibeae</taxon>
        <taxon>Corchorus</taxon>
    </lineage>
</organism>
<comment type="caution">
    <text evidence="2">The sequence shown here is derived from an EMBL/GenBank/DDBJ whole genome shotgun (WGS) entry which is preliminary data.</text>
</comment>
<dbReference type="AlphaFoldDB" id="A0A1R3J3K5"/>
<dbReference type="Gramene" id="OMO89356">
    <property type="protein sequence ID" value="OMO89356"/>
    <property type="gene ID" value="CCACVL1_07894"/>
</dbReference>
<protein>
    <submittedName>
        <fullName evidence="2">Uncharacterized protein</fullName>
    </submittedName>
</protein>
<dbReference type="EMBL" id="AWWV01008740">
    <property type="protein sequence ID" value="OMO89356.1"/>
    <property type="molecule type" value="Genomic_DNA"/>
</dbReference>
<evidence type="ECO:0000256" key="1">
    <source>
        <dbReference type="SAM" id="MobiDB-lite"/>
    </source>
</evidence>
<proteinExistence type="predicted"/>
<feature type="region of interest" description="Disordered" evidence="1">
    <location>
        <begin position="1"/>
        <end position="49"/>
    </location>
</feature>
<accession>A0A1R3J3K5</accession>
<feature type="compositionally biased region" description="Polar residues" evidence="1">
    <location>
        <begin position="38"/>
        <end position="49"/>
    </location>
</feature>
<sequence length="49" mass="5648">MARKHPNPNKKPTHSFGEEEKDHESSSSDEKQEDYSKTKPQNTPVPQKL</sequence>
<feature type="compositionally biased region" description="Basic and acidic residues" evidence="1">
    <location>
        <begin position="16"/>
        <end position="37"/>
    </location>
</feature>
<name>A0A1R3J3K5_COCAP</name>
<reference evidence="2 3" key="1">
    <citation type="submission" date="2013-09" db="EMBL/GenBank/DDBJ databases">
        <title>Corchorus capsularis genome sequencing.</title>
        <authorList>
            <person name="Alam M."/>
            <person name="Haque M.S."/>
            <person name="Islam M.S."/>
            <person name="Emdad E.M."/>
            <person name="Islam M.M."/>
            <person name="Ahmed B."/>
            <person name="Halim A."/>
            <person name="Hossen Q.M.M."/>
            <person name="Hossain M.Z."/>
            <person name="Ahmed R."/>
            <person name="Khan M.M."/>
            <person name="Islam R."/>
            <person name="Rashid M.M."/>
            <person name="Khan S.A."/>
            <person name="Rahman M.S."/>
            <person name="Alam M."/>
        </authorList>
    </citation>
    <scope>NUCLEOTIDE SEQUENCE [LARGE SCALE GENOMIC DNA]</scope>
    <source>
        <strain evidence="3">cv. CVL-1</strain>
        <tissue evidence="2">Whole seedling</tissue>
    </source>
</reference>
<evidence type="ECO:0000313" key="2">
    <source>
        <dbReference type="EMBL" id="OMO89356.1"/>
    </source>
</evidence>
<feature type="compositionally biased region" description="Basic residues" evidence="1">
    <location>
        <begin position="1"/>
        <end position="13"/>
    </location>
</feature>
<keyword evidence="3" id="KW-1185">Reference proteome</keyword>